<gene>
    <name evidence="1" type="ORF">DFP97_116110</name>
</gene>
<evidence type="ECO:0000313" key="1">
    <source>
        <dbReference type="EMBL" id="RCW42548.1"/>
    </source>
</evidence>
<reference evidence="1 2" key="1">
    <citation type="submission" date="2018-07" db="EMBL/GenBank/DDBJ databases">
        <title>Genomic Encyclopedia of Type Strains, Phase III (KMG-III): the genomes of soil and plant-associated and newly described type strains.</title>
        <authorList>
            <person name="Whitman W."/>
        </authorList>
    </citation>
    <scope>NUCLEOTIDE SEQUENCE [LARGE SCALE GENOMIC DNA]</scope>
    <source>
        <strain evidence="1 2">CECT 7506</strain>
    </source>
</reference>
<protein>
    <submittedName>
        <fullName evidence="1">Uncharacterized protein</fullName>
    </submittedName>
</protein>
<name>A0A368VLY5_9BACL</name>
<comment type="caution">
    <text evidence="1">The sequence shown here is derived from an EMBL/GenBank/DDBJ whole genome shotgun (WGS) entry which is preliminary data.</text>
</comment>
<keyword evidence="2" id="KW-1185">Reference proteome</keyword>
<organism evidence="1 2">
    <name type="scientific">Paenibacillus prosopidis</name>
    <dbReference type="NCBI Taxonomy" id="630520"/>
    <lineage>
        <taxon>Bacteria</taxon>
        <taxon>Bacillati</taxon>
        <taxon>Bacillota</taxon>
        <taxon>Bacilli</taxon>
        <taxon>Bacillales</taxon>
        <taxon>Paenibacillaceae</taxon>
        <taxon>Paenibacillus</taxon>
    </lineage>
</organism>
<dbReference type="EMBL" id="QPJD01000016">
    <property type="protein sequence ID" value="RCW42548.1"/>
    <property type="molecule type" value="Genomic_DNA"/>
</dbReference>
<proteinExistence type="predicted"/>
<dbReference type="Proteomes" id="UP000252415">
    <property type="component" value="Unassembled WGS sequence"/>
</dbReference>
<evidence type="ECO:0000313" key="2">
    <source>
        <dbReference type="Proteomes" id="UP000252415"/>
    </source>
</evidence>
<sequence>MKLRVLHCERRVMRTMDPLYALECTQNFAANKGFGVRKYLKRGTKRINNGFNVLVRSHESIWSEPSGKIDSLQLNFSIIINSAIAALKFIHL</sequence>
<dbReference type="AlphaFoldDB" id="A0A368VLY5"/>
<accession>A0A368VLY5</accession>